<reference evidence="1 2" key="1">
    <citation type="submission" date="2012-06" db="EMBL/GenBank/DDBJ databases">
        <title>Finished chromosome of genome of Microcoleus sp. PCC 7113.</title>
        <authorList>
            <consortium name="US DOE Joint Genome Institute"/>
            <person name="Gugger M."/>
            <person name="Coursin T."/>
            <person name="Rippka R."/>
            <person name="Tandeau De Marsac N."/>
            <person name="Huntemann M."/>
            <person name="Wei C.-L."/>
            <person name="Han J."/>
            <person name="Detter J.C."/>
            <person name="Han C."/>
            <person name="Tapia R."/>
            <person name="Chen A."/>
            <person name="Kyrpides N."/>
            <person name="Mavromatis K."/>
            <person name="Markowitz V."/>
            <person name="Szeto E."/>
            <person name="Ivanova N."/>
            <person name="Pagani I."/>
            <person name="Pati A."/>
            <person name="Goodwin L."/>
            <person name="Nordberg H.P."/>
            <person name="Cantor M.N."/>
            <person name="Hua S.X."/>
            <person name="Woyke T."/>
            <person name="Kerfeld C.A."/>
        </authorList>
    </citation>
    <scope>NUCLEOTIDE SEQUENCE [LARGE SCALE GENOMIC DNA]</scope>
    <source>
        <strain evidence="1 2">PCC 7113</strain>
    </source>
</reference>
<keyword evidence="2" id="KW-1185">Reference proteome</keyword>
<dbReference type="KEGG" id="mic:Mic7113_2516"/>
<proteinExistence type="predicted"/>
<evidence type="ECO:0000313" key="1">
    <source>
        <dbReference type="EMBL" id="AFZ18312.1"/>
    </source>
</evidence>
<gene>
    <name evidence="1" type="ORF">Mic7113_2516</name>
</gene>
<sequence length="94" mass="10977">MTFQEIVDLLTEKKVIRILGCSSRIFYTKLKNFPAPKSPEDWGAIEDISTRLGIDRDDLKILLEMTQTKKAALARVKRDEKEQKQWLANRRKSL</sequence>
<protein>
    <submittedName>
        <fullName evidence="1">Uncharacterized protein</fullName>
    </submittedName>
</protein>
<dbReference type="HOGENOM" id="CLU_2382921_0_0_3"/>
<dbReference type="Proteomes" id="UP000010471">
    <property type="component" value="Chromosome"/>
</dbReference>
<accession>K9WFK5</accession>
<organism evidence="1 2">
    <name type="scientific">Allocoleopsis franciscana PCC 7113</name>
    <dbReference type="NCBI Taxonomy" id="1173027"/>
    <lineage>
        <taxon>Bacteria</taxon>
        <taxon>Bacillati</taxon>
        <taxon>Cyanobacteriota</taxon>
        <taxon>Cyanophyceae</taxon>
        <taxon>Coleofasciculales</taxon>
        <taxon>Coleofasciculaceae</taxon>
        <taxon>Allocoleopsis</taxon>
        <taxon>Allocoleopsis franciscana</taxon>
    </lineage>
</organism>
<name>K9WFK5_9CYAN</name>
<evidence type="ECO:0000313" key="2">
    <source>
        <dbReference type="Proteomes" id="UP000010471"/>
    </source>
</evidence>
<dbReference type="EMBL" id="CP003630">
    <property type="protein sequence ID" value="AFZ18312.1"/>
    <property type="molecule type" value="Genomic_DNA"/>
</dbReference>
<dbReference type="AlphaFoldDB" id="K9WFK5"/>
<dbReference type="RefSeq" id="WP_015182461.1">
    <property type="nucleotide sequence ID" value="NC_019738.1"/>
</dbReference>